<organism evidence="1 2">
    <name type="scientific">Salix brachista</name>
    <dbReference type="NCBI Taxonomy" id="2182728"/>
    <lineage>
        <taxon>Eukaryota</taxon>
        <taxon>Viridiplantae</taxon>
        <taxon>Streptophyta</taxon>
        <taxon>Embryophyta</taxon>
        <taxon>Tracheophyta</taxon>
        <taxon>Spermatophyta</taxon>
        <taxon>Magnoliopsida</taxon>
        <taxon>eudicotyledons</taxon>
        <taxon>Gunneridae</taxon>
        <taxon>Pentapetalae</taxon>
        <taxon>rosids</taxon>
        <taxon>fabids</taxon>
        <taxon>Malpighiales</taxon>
        <taxon>Salicaceae</taxon>
        <taxon>Saliceae</taxon>
        <taxon>Salix</taxon>
    </lineage>
</organism>
<evidence type="ECO:0000313" key="2">
    <source>
        <dbReference type="Proteomes" id="UP000326939"/>
    </source>
</evidence>
<keyword evidence="2" id="KW-1185">Reference proteome</keyword>
<dbReference type="AlphaFoldDB" id="A0A5N5NM53"/>
<dbReference type="PANTHER" id="PTHR47418">
    <property type="entry name" value="ALPHA/BETA-HYDROLASES SUPERFAMILY PROTEIN"/>
    <property type="match status" value="1"/>
</dbReference>
<sequence length="304" mass="34326">MKLPTSCPDHHTAAFHLHLKASPRKHGKPESLNSFEYVKGVESSSKWMVHDLIYHIELAERPGYYIAIDPQKKLVILGIHLTYTVYDLITDIVASSDEEVTSEGYSTHFGTAEAACWWADALNSLLHSNSLDDIIHRLGAASLARLRNEILQTDWMSLAEKEDWKSVMGLVTKCKAGHLLWYLNEWGHRAWSWLSNLRSCNGEAELQYLELNNLRKEGLEAAWCCEGLFRDTCGRSKGGFLEKKSQQFPNEAECFEEKCKGRDVGREAVYYLKTDVTTATETSSGRDMEFSRCGGGVQVNISRG</sequence>
<protein>
    <submittedName>
        <fullName evidence="1">Uncharacterized protein</fullName>
    </submittedName>
</protein>
<name>A0A5N5NM53_9ROSI</name>
<gene>
    <name evidence="1" type="ORF">DKX38_002072</name>
</gene>
<reference evidence="2" key="1">
    <citation type="journal article" date="2019" name="Gigascience">
        <title>De novo genome assembly of the endangered Acer yangbiense, a plant species with extremely small populations endemic to Yunnan Province, China.</title>
        <authorList>
            <person name="Yang J."/>
            <person name="Wariss H.M."/>
            <person name="Tao L."/>
            <person name="Zhang R."/>
            <person name="Yun Q."/>
            <person name="Hollingsworth P."/>
            <person name="Dao Z."/>
            <person name="Luo G."/>
            <person name="Guo H."/>
            <person name="Ma Y."/>
            <person name="Sun W."/>
        </authorList>
    </citation>
    <scope>NUCLEOTIDE SEQUENCE [LARGE SCALE GENOMIC DNA]</scope>
    <source>
        <strain evidence="2">cv. br00</strain>
    </source>
</reference>
<dbReference type="EMBL" id="VDCV01000002">
    <property type="protein sequence ID" value="KAB5568279.1"/>
    <property type="molecule type" value="Genomic_DNA"/>
</dbReference>
<evidence type="ECO:0000313" key="1">
    <source>
        <dbReference type="EMBL" id="KAB5568279.1"/>
    </source>
</evidence>
<comment type="caution">
    <text evidence="1">The sequence shown here is derived from an EMBL/GenBank/DDBJ whole genome shotgun (WGS) entry which is preliminary data.</text>
</comment>
<proteinExistence type="predicted"/>
<dbReference type="Proteomes" id="UP000326939">
    <property type="component" value="Chromosome 2"/>
</dbReference>
<accession>A0A5N5NM53</accession>